<dbReference type="Proteomes" id="UP000008229">
    <property type="component" value="Chromosome"/>
</dbReference>
<reference evidence="2 3" key="1">
    <citation type="journal article" date="2010" name="Stand. Genomic Sci.">
        <title>Complete genome sequence of Conexibacter woesei type strain (ID131577).</title>
        <authorList>
            <person name="Pukall R."/>
            <person name="Lapidus A."/>
            <person name="Glavina Del Rio T."/>
            <person name="Copeland A."/>
            <person name="Tice H."/>
            <person name="Cheng J.-F."/>
            <person name="Lucas S."/>
            <person name="Chen F."/>
            <person name="Nolan M."/>
            <person name="Bruce D."/>
            <person name="Goodwin L."/>
            <person name="Pitluck S."/>
            <person name="Mavromatis K."/>
            <person name="Ivanova N."/>
            <person name="Ovchinnikova G."/>
            <person name="Pati A."/>
            <person name="Chen A."/>
            <person name="Palaniappan K."/>
            <person name="Land M."/>
            <person name="Hauser L."/>
            <person name="Chang Y.-J."/>
            <person name="Jeffries C.D."/>
            <person name="Chain P."/>
            <person name="Meincke L."/>
            <person name="Sims D."/>
            <person name="Brettin T."/>
            <person name="Detter J.C."/>
            <person name="Rohde M."/>
            <person name="Goeker M."/>
            <person name="Bristow J."/>
            <person name="Eisen J.A."/>
            <person name="Markowitz V."/>
            <person name="Kyrpides N.C."/>
            <person name="Klenk H.-P."/>
            <person name="Hugenholtz P."/>
        </authorList>
    </citation>
    <scope>NUCLEOTIDE SEQUENCE [LARGE SCALE GENOMIC DNA]</scope>
    <source>
        <strain evidence="3">DSM 14684 / CIP 108061 / JCM 11494 / NBRC 100937 / ID131577</strain>
    </source>
</reference>
<keyword evidence="1" id="KW-0732">Signal</keyword>
<evidence type="ECO:0000313" key="3">
    <source>
        <dbReference type="Proteomes" id="UP000008229"/>
    </source>
</evidence>
<proteinExistence type="predicted"/>
<organism evidence="2 3">
    <name type="scientific">Conexibacter woesei (strain DSM 14684 / CCUG 47730 / CIP 108061 / JCM 11494 / NBRC 100937 / ID131577)</name>
    <dbReference type="NCBI Taxonomy" id="469383"/>
    <lineage>
        <taxon>Bacteria</taxon>
        <taxon>Bacillati</taxon>
        <taxon>Actinomycetota</taxon>
        <taxon>Thermoleophilia</taxon>
        <taxon>Solirubrobacterales</taxon>
        <taxon>Conexibacteraceae</taxon>
        <taxon>Conexibacter</taxon>
    </lineage>
</organism>
<dbReference type="HOGENOM" id="CLU_128645_0_0_11"/>
<dbReference type="EMBL" id="CP001854">
    <property type="protein sequence ID" value="ADB51015.1"/>
    <property type="molecule type" value="Genomic_DNA"/>
</dbReference>
<reference evidence="3" key="2">
    <citation type="submission" date="2010-01" db="EMBL/GenBank/DDBJ databases">
        <title>The complete genome of Conexibacter woesei DSM 14684.</title>
        <authorList>
            <consortium name="US DOE Joint Genome Institute (JGI-PGF)"/>
            <person name="Lucas S."/>
            <person name="Copeland A."/>
            <person name="Lapidus A."/>
            <person name="Glavina del Rio T."/>
            <person name="Dalin E."/>
            <person name="Tice H."/>
            <person name="Bruce D."/>
            <person name="Goodwin L."/>
            <person name="Pitluck S."/>
            <person name="Kyrpides N."/>
            <person name="Mavromatis K."/>
            <person name="Ivanova N."/>
            <person name="Mikhailova N."/>
            <person name="Chertkov O."/>
            <person name="Brettin T."/>
            <person name="Detter J.C."/>
            <person name="Han C."/>
            <person name="Larimer F."/>
            <person name="Land M."/>
            <person name="Hauser L."/>
            <person name="Markowitz V."/>
            <person name="Cheng J.-F."/>
            <person name="Hugenholtz P."/>
            <person name="Woyke T."/>
            <person name="Wu D."/>
            <person name="Pukall R."/>
            <person name="Steenblock K."/>
            <person name="Schneider S."/>
            <person name="Klenk H.-P."/>
            <person name="Eisen J.A."/>
        </authorList>
    </citation>
    <scope>NUCLEOTIDE SEQUENCE [LARGE SCALE GENOMIC DNA]</scope>
    <source>
        <strain evidence="3">DSM 14684 / CIP 108061 / JCM 11494 / NBRC 100937 / ID131577</strain>
    </source>
</reference>
<evidence type="ECO:0000256" key="1">
    <source>
        <dbReference type="SAM" id="SignalP"/>
    </source>
</evidence>
<evidence type="ECO:0000313" key="2">
    <source>
        <dbReference type="EMBL" id="ADB51015.1"/>
    </source>
</evidence>
<keyword evidence="3" id="KW-1185">Reference proteome</keyword>
<sequence precursor="true">MSFVQRAARVVGMTLVFAVLAAGSSHAAVSPNPYSSTTDTGRLTFTTAYGMSNCAVSGVNLALAGTSLGAAGSISAASLSGCGAEFTAVDASLVTSTVPIGVSIAGAAPGSASGTVTFTDVRFLVRHVAGPECLYAGTLTGTVTNGASTFTAGAWLRLIRNLRPGSCTIDNLFHARLTVSTGATVSW</sequence>
<name>D3F8Q1_CONWI</name>
<dbReference type="KEGG" id="cwo:Cwoe_2596"/>
<feature type="signal peptide" evidence="1">
    <location>
        <begin position="1"/>
        <end position="27"/>
    </location>
</feature>
<accession>D3F8Q1</accession>
<dbReference type="AlphaFoldDB" id="D3F8Q1"/>
<feature type="chain" id="PRO_5003043081" evidence="1">
    <location>
        <begin position="28"/>
        <end position="187"/>
    </location>
</feature>
<protein>
    <submittedName>
        <fullName evidence="2">Uncharacterized protein</fullName>
    </submittedName>
</protein>
<gene>
    <name evidence="2" type="ordered locus">Cwoe_2596</name>
</gene>
<dbReference type="STRING" id="469383.Cwoe_2596"/>